<dbReference type="EMBL" id="FQZE01000008">
    <property type="protein sequence ID" value="SHI92301.1"/>
    <property type="molecule type" value="Genomic_DNA"/>
</dbReference>
<name>A0A1M6F3P0_9BACT</name>
<evidence type="ECO:0000313" key="4">
    <source>
        <dbReference type="Proteomes" id="UP000184050"/>
    </source>
</evidence>
<organism evidence="3 4">
    <name type="scientific">Tangfeifania diversioriginum</name>
    <dbReference type="NCBI Taxonomy" id="1168035"/>
    <lineage>
        <taxon>Bacteria</taxon>
        <taxon>Pseudomonadati</taxon>
        <taxon>Bacteroidota</taxon>
        <taxon>Bacteroidia</taxon>
        <taxon>Marinilabiliales</taxon>
        <taxon>Prolixibacteraceae</taxon>
        <taxon>Tangfeifania</taxon>
    </lineage>
</organism>
<gene>
    <name evidence="3" type="ORF">SAMN05444280_10822</name>
</gene>
<keyword evidence="2" id="KW-0472">Membrane</keyword>
<dbReference type="Proteomes" id="UP000184050">
    <property type="component" value="Unassembled WGS sequence"/>
</dbReference>
<keyword evidence="4" id="KW-1185">Reference proteome</keyword>
<evidence type="ECO:0000313" key="3">
    <source>
        <dbReference type="EMBL" id="SHI92301.1"/>
    </source>
</evidence>
<evidence type="ECO:0000256" key="1">
    <source>
        <dbReference type="SAM" id="MobiDB-lite"/>
    </source>
</evidence>
<evidence type="ECO:0000256" key="2">
    <source>
        <dbReference type="SAM" id="Phobius"/>
    </source>
</evidence>
<dbReference type="OrthoDB" id="1121113at2"/>
<dbReference type="STRING" id="1168035.SAMN05444280_10822"/>
<protein>
    <recommendedName>
        <fullName evidence="5">Riboflavin synthase subunit beta</fullName>
    </recommendedName>
</protein>
<feature type="compositionally biased region" description="Basic and acidic residues" evidence="1">
    <location>
        <begin position="42"/>
        <end position="51"/>
    </location>
</feature>
<dbReference type="RefSeq" id="WP_073167618.1">
    <property type="nucleotide sequence ID" value="NZ_FQZE01000008.1"/>
</dbReference>
<feature type="transmembrane region" description="Helical" evidence="2">
    <location>
        <begin position="82"/>
        <end position="99"/>
    </location>
</feature>
<accession>A0A1M6F3P0</accession>
<sequence>MIGRFFHTPAAKRFNITPRFYDPEKEEREERERRIKEELGIFDEKKDDGKPYKPNVKGQFRKTQGGYSKTTEKARRASNTRLIILVMILVLIFYLFFYSDFLG</sequence>
<reference evidence="3 4" key="1">
    <citation type="submission" date="2016-11" db="EMBL/GenBank/DDBJ databases">
        <authorList>
            <person name="Jaros S."/>
            <person name="Januszkiewicz K."/>
            <person name="Wedrychowicz H."/>
        </authorList>
    </citation>
    <scope>NUCLEOTIDE SEQUENCE [LARGE SCALE GENOMIC DNA]</scope>
    <source>
        <strain evidence="3 4">DSM 27063</strain>
    </source>
</reference>
<evidence type="ECO:0008006" key="5">
    <source>
        <dbReference type="Google" id="ProtNLM"/>
    </source>
</evidence>
<proteinExistence type="predicted"/>
<dbReference type="AlphaFoldDB" id="A0A1M6F3P0"/>
<keyword evidence="2" id="KW-1133">Transmembrane helix</keyword>
<keyword evidence="2" id="KW-0812">Transmembrane</keyword>
<feature type="region of interest" description="Disordered" evidence="1">
    <location>
        <begin position="42"/>
        <end position="72"/>
    </location>
</feature>